<feature type="domain" description="OmpR/PhoB-type" evidence="9">
    <location>
        <begin position="124"/>
        <end position="222"/>
    </location>
</feature>
<dbReference type="SMART" id="SM00862">
    <property type="entry name" value="Trans_reg_C"/>
    <property type="match status" value="1"/>
</dbReference>
<dbReference type="SMART" id="SM00448">
    <property type="entry name" value="REC"/>
    <property type="match status" value="1"/>
</dbReference>
<dbReference type="Proteomes" id="UP000198816">
    <property type="component" value="Unassembled WGS sequence"/>
</dbReference>
<dbReference type="GO" id="GO:0000156">
    <property type="term" value="F:phosphorelay response regulator activity"/>
    <property type="evidence" value="ECO:0007669"/>
    <property type="project" value="TreeGrafter"/>
</dbReference>
<dbReference type="PROSITE" id="PS51755">
    <property type="entry name" value="OMPR_PHOB"/>
    <property type="match status" value="1"/>
</dbReference>
<feature type="DNA-binding region" description="OmpR/PhoB-type" evidence="7">
    <location>
        <begin position="124"/>
        <end position="222"/>
    </location>
</feature>
<dbReference type="CDD" id="cd00383">
    <property type="entry name" value="trans_reg_C"/>
    <property type="match status" value="1"/>
</dbReference>
<dbReference type="GO" id="GO:0006355">
    <property type="term" value="P:regulation of DNA-templated transcription"/>
    <property type="evidence" value="ECO:0007669"/>
    <property type="project" value="InterPro"/>
</dbReference>
<dbReference type="Gene3D" id="1.10.10.10">
    <property type="entry name" value="Winged helix-like DNA-binding domain superfamily/Winged helix DNA-binding domain"/>
    <property type="match status" value="1"/>
</dbReference>
<dbReference type="Pfam" id="PF00072">
    <property type="entry name" value="Response_reg"/>
    <property type="match status" value="1"/>
</dbReference>
<evidence type="ECO:0000256" key="7">
    <source>
        <dbReference type="PROSITE-ProRule" id="PRU01091"/>
    </source>
</evidence>
<keyword evidence="1 6" id="KW-0597">Phosphoprotein</keyword>
<dbReference type="EMBL" id="FNNZ01000016">
    <property type="protein sequence ID" value="SDX17250.1"/>
    <property type="molecule type" value="Genomic_DNA"/>
</dbReference>
<dbReference type="PANTHER" id="PTHR48111">
    <property type="entry name" value="REGULATOR OF RPOS"/>
    <property type="match status" value="1"/>
</dbReference>
<accession>A0A1H2ZIJ7</accession>
<sequence length="232" mass="25866">MHVLVIEDEAELRRQIIERLGREGALAEGTGEGREGLYLATEYPFDAAVIDLGLPGMSGLEIIRNLRARNSLLPILILTARDRWQDKVEGLEAGADDYLAKPFQAEELLARLRALIRRANGAASRELRIGPLRMDLVAQSVWIHERQTELTAYEYRLLEQLASARGGVLSKQALADRLYPHDEDRDSNVIEVLLGRLRRKLDPDGSLAPIETLRGRGYRLALASEDAHPGSS</sequence>
<dbReference type="InterPro" id="IPR016032">
    <property type="entry name" value="Sig_transdc_resp-reg_C-effctor"/>
</dbReference>
<dbReference type="RefSeq" id="WP_093034385.1">
    <property type="nucleotide sequence ID" value="NZ_FNNZ01000016.1"/>
</dbReference>
<keyword evidence="4 7" id="KW-0238">DNA-binding</keyword>
<name>A0A1H2ZIJ7_THIRO</name>
<dbReference type="Gene3D" id="6.10.250.690">
    <property type="match status" value="1"/>
</dbReference>
<evidence type="ECO:0000256" key="1">
    <source>
        <dbReference type="ARBA" id="ARBA00022553"/>
    </source>
</evidence>
<evidence type="ECO:0000313" key="10">
    <source>
        <dbReference type="EMBL" id="SDX17250.1"/>
    </source>
</evidence>
<dbReference type="AlphaFoldDB" id="A0A1H2ZIJ7"/>
<dbReference type="InterPro" id="IPR036388">
    <property type="entry name" value="WH-like_DNA-bd_sf"/>
</dbReference>
<dbReference type="PANTHER" id="PTHR48111:SF71">
    <property type="entry name" value="TRANSCRIPTIONAL REGULATORY PROTEIN PHOP"/>
    <property type="match status" value="1"/>
</dbReference>
<evidence type="ECO:0000259" key="8">
    <source>
        <dbReference type="PROSITE" id="PS50110"/>
    </source>
</evidence>
<dbReference type="SUPFAM" id="SSF52172">
    <property type="entry name" value="CheY-like"/>
    <property type="match status" value="1"/>
</dbReference>
<dbReference type="Pfam" id="PF00486">
    <property type="entry name" value="Trans_reg_C"/>
    <property type="match status" value="1"/>
</dbReference>
<dbReference type="SUPFAM" id="SSF46894">
    <property type="entry name" value="C-terminal effector domain of the bipartite response regulators"/>
    <property type="match status" value="1"/>
</dbReference>
<evidence type="ECO:0000313" key="11">
    <source>
        <dbReference type="Proteomes" id="UP000198816"/>
    </source>
</evidence>
<evidence type="ECO:0000256" key="4">
    <source>
        <dbReference type="ARBA" id="ARBA00023125"/>
    </source>
</evidence>
<evidence type="ECO:0000256" key="5">
    <source>
        <dbReference type="ARBA" id="ARBA00023163"/>
    </source>
</evidence>
<evidence type="ECO:0000256" key="6">
    <source>
        <dbReference type="PROSITE-ProRule" id="PRU00169"/>
    </source>
</evidence>
<protein>
    <submittedName>
        <fullName evidence="10">Two-component system, OmpR family, response regulator PhoP</fullName>
    </submittedName>
</protein>
<dbReference type="InterPro" id="IPR039420">
    <property type="entry name" value="WalR-like"/>
</dbReference>
<keyword evidence="11" id="KW-1185">Reference proteome</keyword>
<organism evidence="10 11">
    <name type="scientific">Thiocapsa roseopersicina</name>
    <dbReference type="NCBI Taxonomy" id="1058"/>
    <lineage>
        <taxon>Bacteria</taxon>
        <taxon>Pseudomonadati</taxon>
        <taxon>Pseudomonadota</taxon>
        <taxon>Gammaproteobacteria</taxon>
        <taxon>Chromatiales</taxon>
        <taxon>Chromatiaceae</taxon>
        <taxon>Thiocapsa</taxon>
    </lineage>
</organism>
<reference evidence="11" key="1">
    <citation type="submission" date="2016-10" db="EMBL/GenBank/DDBJ databases">
        <authorList>
            <person name="Varghese N."/>
            <person name="Submissions S."/>
        </authorList>
    </citation>
    <scope>NUCLEOTIDE SEQUENCE [LARGE SCALE GENOMIC DNA]</scope>
    <source>
        <strain evidence="11">DSM 217</strain>
    </source>
</reference>
<dbReference type="STRING" id="1058.SAMN05421783_1167"/>
<dbReference type="OrthoDB" id="9802426at2"/>
<dbReference type="Gene3D" id="3.40.50.2300">
    <property type="match status" value="1"/>
</dbReference>
<proteinExistence type="predicted"/>
<keyword evidence="3" id="KW-0805">Transcription regulation</keyword>
<dbReference type="GO" id="GO:0032993">
    <property type="term" value="C:protein-DNA complex"/>
    <property type="evidence" value="ECO:0007669"/>
    <property type="project" value="TreeGrafter"/>
</dbReference>
<evidence type="ECO:0000256" key="3">
    <source>
        <dbReference type="ARBA" id="ARBA00023015"/>
    </source>
</evidence>
<keyword evidence="5" id="KW-0804">Transcription</keyword>
<keyword evidence="2" id="KW-0902">Two-component regulatory system</keyword>
<dbReference type="InterPro" id="IPR001789">
    <property type="entry name" value="Sig_transdc_resp-reg_receiver"/>
</dbReference>
<dbReference type="PROSITE" id="PS50110">
    <property type="entry name" value="RESPONSE_REGULATORY"/>
    <property type="match status" value="1"/>
</dbReference>
<feature type="domain" description="Response regulatory" evidence="8">
    <location>
        <begin position="2"/>
        <end position="116"/>
    </location>
</feature>
<evidence type="ECO:0000256" key="2">
    <source>
        <dbReference type="ARBA" id="ARBA00023012"/>
    </source>
</evidence>
<dbReference type="GO" id="GO:0005829">
    <property type="term" value="C:cytosol"/>
    <property type="evidence" value="ECO:0007669"/>
    <property type="project" value="TreeGrafter"/>
</dbReference>
<dbReference type="InterPro" id="IPR011006">
    <property type="entry name" value="CheY-like_superfamily"/>
</dbReference>
<dbReference type="InterPro" id="IPR001867">
    <property type="entry name" value="OmpR/PhoB-type_DNA-bd"/>
</dbReference>
<feature type="modified residue" description="4-aspartylphosphate" evidence="6">
    <location>
        <position position="51"/>
    </location>
</feature>
<dbReference type="GO" id="GO:0000976">
    <property type="term" value="F:transcription cis-regulatory region binding"/>
    <property type="evidence" value="ECO:0007669"/>
    <property type="project" value="TreeGrafter"/>
</dbReference>
<evidence type="ECO:0000259" key="9">
    <source>
        <dbReference type="PROSITE" id="PS51755"/>
    </source>
</evidence>
<gene>
    <name evidence="10" type="ORF">SAMN05421783_1167</name>
</gene>